<protein>
    <recommendedName>
        <fullName evidence="9">C2H2-type domain-containing protein</fullName>
    </recommendedName>
</protein>
<reference evidence="10" key="1">
    <citation type="submission" date="2024-06" db="EMBL/GenBank/DDBJ databases">
        <authorList>
            <person name="Liu X."/>
            <person name="Lenzi L."/>
            <person name="Haldenby T S."/>
            <person name="Uol C."/>
        </authorList>
    </citation>
    <scope>NUCLEOTIDE SEQUENCE</scope>
</reference>
<dbReference type="InterPro" id="IPR017972">
    <property type="entry name" value="Cyt_P450_CS"/>
</dbReference>
<comment type="cofactor">
    <cofactor evidence="1 7">
        <name>heme</name>
        <dbReference type="ChEBI" id="CHEBI:30413"/>
    </cofactor>
</comment>
<comment type="caution">
    <text evidence="10">The sequence shown here is derived from an EMBL/GenBank/DDBJ whole genome shotgun (WGS) entry which is preliminary data.</text>
</comment>
<sequence>MERSEYISSDDELKRLAFEVMAAGTDTTSLTLTWACAYLSCTREYFSPEDIRTHLMRIHRRASVVPLALPHLVRENIMVSRYEIPAGSILIYNLYAVHQKQLEREETSPNPIPFSVGGRSCPGNRLATRVLEHIISEINKSFTVDRIDEGPADSSMKGLTRGPDNALFIFRPRNPVVNDVQRVVY</sequence>
<dbReference type="GO" id="GO:0005506">
    <property type="term" value="F:iron ion binding"/>
    <property type="evidence" value="ECO:0007669"/>
    <property type="project" value="InterPro"/>
</dbReference>
<gene>
    <name evidence="10" type="ORF">CDAUBV1_LOCUS9510</name>
</gene>
<dbReference type="Pfam" id="PF00067">
    <property type="entry name" value="p450"/>
    <property type="match status" value="2"/>
</dbReference>
<comment type="similarity">
    <text evidence="2 8">Belongs to the cytochrome P450 family.</text>
</comment>
<dbReference type="InterPro" id="IPR001128">
    <property type="entry name" value="Cyt_P450"/>
</dbReference>
<evidence type="ECO:0000256" key="2">
    <source>
        <dbReference type="ARBA" id="ARBA00010617"/>
    </source>
</evidence>
<keyword evidence="4 8" id="KW-0560">Oxidoreductase</keyword>
<evidence type="ECO:0000256" key="5">
    <source>
        <dbReference type="ARBA" id="ARBA00023004"/>
    </source>
</evidence>
<evidence type="ECO:0000256" key="7">
    <source>
        <dbReference type="PIRSR" id="PIRSR602401-1"/>
    </source>
</evidence>
<dbReference type="SUPFAM" id="SSF48264">
    <property type="entry name" value="Cytochrome P450"/>
    <property type="match status" value="1"/>
</dbReference>
<keyword evidence="6 8" id="KW-0503">Monooxygenase</keyword>
<dbReference type="Proteomes" id="UP001497525">
    <property type="component" value="Unassembled WGS sequence"/>
</dbReference>
<proteinExistence type="inferred from homology"/>
<evidence type="ECO:0000313" key="11">
    <source>
        <dbReference type="Proteomes" id="UP001497525"/>
    </source>
</evidence>
<dbReference type="InterPro" id="IPR036396">
    <property type="entry name" value="Cyt_P450_sf"/>
</dbReference>
<dbReference type="PRINTS" id="PR00463">
    <property type="entry name" value="EP450I"/>
</dbReference>
<keyword evidence="5 7" id="KW-0408">Iron</keyword>
<organism evidence="10 11">
    <name type="scientific">Calicophoron daubneyi</name>
    <name type="common">Rumen fluke</name>
    <name type="synonym">Paramphistomum daubneyi</name>
    <dbReference type="NCBI Taxonomy" id="300641"/>
    <lineage>
        <taxon>Eukaryota</taxon>
        <taxon>Metazoa</taxon>
        <taxon>Spiralia</taxon>
        <taxon>Lophotrochozoa</taxon>
        <taxon>Platyhelminthes</taxon>
        <taxon>Trematoda</taxon>
        <taxon>Digenea</taxon>
        <taxon>Plagiorchiida</taxon>
        <taxon>Pronocephalata</taxon>
        <taxon>Paramphistomoidea</taxon>
        <taxon>Paramphistomidae</taxon>
        <taxon>Calicophoron</taxon>
    </lineage>
</organism>
<dbReference type="PANTHER" id="PTHR24303:SF31">
    <property type="entry name" value="CYTOCHROME P450 307A1-RELATED"/>
    <property type="match status" value="1"/>
</dbReference>
<dbReference type="PANTHER" id="PTHR24303">
    <property type="entry name" value="HEME-BINDING MONOOXYGENASE FAMILY"/>
    <property type="match status" value="1"/>
</dbReference>
<feature type="domain" description="C2H2-type" evidence="9">
    <location>
        <begin position="36"/>
        <end position="59"/>
    </location>
</feature>
<keyword evidence="7 8" id="KW-0349">Heme</keyword>
<dbReference type="PROSITE" id="PS00086">
    <property type="entry name" value="CYTOCHROME_P450"/>
    <property type="match status" value="1"/>
</dbReference>
<evidence type="ECO:0000256" key="3">
    <source>
        <dbReference type="ARBA" id="ARBA00022723"/>
    </source>
</evidence>
<evidence type="ECO:0000256" key="1">
    <source>
        <dbReference type="ARBA" id="ARBA00001971"/>
    </source>
</evidence>
<keyword evidence="3 7" id="KW-0479">Metal-binding</keyword>
<evidence type="ECO:0000256" key="4">
    <source>
        <dbReference type="ARBA" id="ARBA00023002"/>
    </source>
</evidence>
<dbReference type="PROSITE" id="PS00028">
    <property type="entry name" value="ZINC_FINGER_C2H2_1"/>
    <property type="match status" value="1"/>
</dbReference>
<dbReference type="InterPro" id="IPR002401">
    <property type="entry name" value="Cyt_P450_E_grp-I"/>
</dbReference>
<evidence type="ECO:0000313" key="10">
    <source>
        <dbReference type="EMBL" id="CAL5135358.1"/>
    </source>
</evidence>
<name>A0AAV2TJQ9_CALDB</name>
<evidence type="ECO:0000256" key="8">
    <source>
        <dbReference type="RuleBase" id="RU000461"/>
    </source>
</evidence>
<dbReference type="GO" id="GO:0020037">
    <property type="term" value="F:heme binding"/>
    <property type="evidence" value="ECO:0007669"/>
    <property type="project" value="InterPro"/>
</dbReference>
<dbReference type="InterPro" id="IPR013087">
    <property type="entry name" value="Znf_C2H2_type"/>
</dbReference>
<dbReference type="PRINTS" id="PR00385">
    <property type="entry name" value="P450"/>
</dbReference>
<accession>A0AAV2TJQ9</accession>
<evidence type="ECO:0000256" key="6">
    <source>
        <dbReference type="ARBA" id="ARBA00023033"/>
    </source>
</evidence>
<evidence type="ECO:0000259" key="9">
    <source>
        <dbReference type="PROSITE" id="PS00028"/>
    </source>
</evidence>
<dbReference type="AlphaFoldDB" id="A0AAV2TJQ9"/>
<dbReference type="GO" id="GO:0016705">
    <property type="term" value="F:oxidoreductase activity, acting on paired donors, with incorporation or reduction of molecular oxygen"/>
    <property type="evidence" value="ECO:0007669"/>
    <property type="project" value="InterPro"/>
</dbReference>
<dbReference type="Gene3D" id="1.10.630.10">
    <property type="entry name" value="Cytochrome P450"/>
    <property type="match status" value="1"/>
</dbReference>
<dbReference type="EMBL" id="CAXLJL010000267">
    <property type="protein sequence ID" value="CAL5135358.1"/>
    <property type="molecule type" value="Genomic_DNA"/>
</dbReference>
<feature type="binding site" description="axial binding residue" evidence="7">
    <location>
        <position position="121"/>
    </location>
    <ligand>
        <name>heme</name>
        <dbReference type="ChEBI" id="CHEBI:30413"/>
    </ligand>
    <ligandPart>
        <name>Fe</name>
        <dbReference type="ChEBI" id="CHEBI:18248"/>
    </ligandPart>
</feature>
<dbReference type="GO" id="GO:0004497">
    <property type="term" value="F:monooxygenase activity"/>
    <property type="evidence" value="ECO:0007669"/>
    <property type="project" value="UniProtKB-KW"/>
</dbReference>